<reference evidence="2" key="1">
    <citation type="submission" date="2014-09" db="EMBL/GenBank/DDBJ databases">
        <authorList>
            <person name="Mudge J."/>
            <person name="Ramaraj T."/>
            <person name="Lindquist I.E."/>
            <person name="Bharti A.K."/>
            <person name="Sundararajan A."/>
            <person name="Cameron C.T."/>
            <person name="Woodward J.E."/>
            <person name="May G.D."/>
            <person name="Brubaker C."/>
            <person name="Broadhvest J."/>
            <person name="Wilkins T.A."/>
        </authorList>
    </citation>
    <scope>NUCLEOTIDE SEQUENCE</scope>
    <source>
        <strain evidence="2">cv. AKA8401</strain>
    </source>
</reference>
<protein>
    <submittedName>
        <fullName evidence="1">Uncharacterized protein</fullName>
    </submittedName>
</protein>
<name>A0A0B0PM03_GOSAR</name>
<sequence length="13" mass="1569">MSNREIPHFSTFC</sequence>
<dbReference type="EMBL" id="KN432577">
    <property type="protein sequence ID" value="KHG25464.1"/>
    <property type="molecule type" value="Genomic_DNA"/>
</dbReference>
<accession>A0A0B0PM03</accession>
<keyword evidence="2" id="KW-1185">Reference proteome</keyword>
<evidence type="ECO:0000313" key="1">
    <source>
        <dbReference type="EMBL" id="KHG25464.1"/>
    </source>
</evidence>
<organism evidence="1 2">
    <name type="scientific">Gossypium arboreum</name>
    <name type="common">Tree cotton</name>
    <name type="synonym">Gossypium nanking</name>
    <dbReference type="NCBI Taxonomy" id="29729"/>
    <lineage>
        <taxon>Eukaryota</taxon>
        <taxon>Viridiplantae</taxon>
        <taxon>Streptophyta</taxon>
        <taxon>Embryophyta</taxon>
        <taxon>Tracheophyta</taxon>
        <taxon>Spermatophyta</taxon>
        <taxon>Magnoliopsida</taxon>
        <taxon>eudicotyledons</taxon>
        <taxon>Gunneridae</taxon>
        <taxon>Pentapetalae</taxon>
        <taxon>rosids</taxon>
        <taxon>malvids</taxon>
        <taxon>Malvales</taxon>
        <taxon>Malvaceae</taxon>
        <taxon>Malvoideae</taxon>
        <taxon>Gossypium</taxon>
    </lineage>
</organism>
<gene>
    <name evidence="1" type="ORF">F383_32363</name>
</gene>
<proteinExistence type="predicted"/>
<dbReference type="Proteomes" id="UP000032142">
    <property type="component" value="Unassembled WGS sequence"/>
</dbReference>
<evidence type="ECO:0000313" key="2">
    <source>
        <dbReference type="Proteomes" id="UP000032142"/>
    </source>
</evidence>